<evidence type="ECO:0000259" key="5">
    <source>
        <dbReference type="Pfam" id="PF00732"/>
    </source>
</evidence>
<feature type="domain" description="Glucose-methanol-choline oxidoreductase N-terminal" evidence="5">
    <location>
        <begin position="214"/>
        <end position="327"/>
    </location>
</feature>
<dbReference type="InterPro" id="IPR007867">
    <property type="entry name" value="GMC_OxRtase_C"/>
</dbReference>
<evidence type="ECO:0000256" key="1">
    <source>
        <dbReference type="ARBA" id="ARBA00010790"/>
    </source>
</evidence>
<evidence type="ECO:0000256" key="3">
    <source>
        <dbReference type="ARBA" id="ARBA00022827"/>
    </source>
</evidence>
<name>A0ABS6RV09_9BACT</name>
<reference evidence="7 8" key="1">
    <citation type="journal article" date="2020" name="J Geophys Res Biogeosci">
        <title>Magnetotaxis as an Adaptation to Enable Bacterial Shuttling of Microbial Sulfur and Sulfur Cycling Across Aquatic Oxic#Anoxic Interfaces.</title>
        <authorList>
            <person name="Li J."/>
            <person name="Liu P."/>
            <person name="Wang J."/>
            <person name="Roberts A.P."/>
            <person name="Pan Y."/>
        </authorList>
    </citation>
    <scope>NUCLEOTIDE SEQUENCE [LARGE SCALE GENOMIC DNA]</scope>
    <source>
        <strain evidence="7 8">MYR-1_YQ</strain>
    </source>
</reference>
<keyword evidence="8" id="KW-1185">Reference proteome</keyword>
<evidence type="ECO:0000313" key="7">
    <source>
        <dbReference type="EMBL" id="MBV6340461.1"/>
    </source>
</evidence>
<dbReference type="Pfam" id="PF00732">
    <property type="entry name" value="GMC_oxred_N"/>
    <property type="match status" value="1"/>
</dbReference>
<evidence type="ECO:0000256" key="4">
    <source>
        <dbReference type="ARBA" id="ARBA00023002"/>
    </source>
</evidence>
<protein>
    <submittedName>
        <fullName evidence="7">GMC family oxidoreductase</fullName>
    </submittedName>
</protein>
<sequence length="557" mass="61788">MNEPAFDAIVVGTGAGGATAAWALSRRKLRVLMLESGPTYNPMTDYVSDKPQWEQEGFPEKGEHKGKYTFGSMQKLDERFRNLSSVNNALGKVNNTNYRAKGKYHHIRGVGGSTLTFSGEAHRLNPKAMKLKSHFGVASDWPFDYDEIERYYCIAEDTIGVSGASDGDSMRYRSKPYPLAAHKISYGGSKIRNGALKLGLSFVPNSLAILSESYDGRPLCNYCGCCQLGCQRMDKGSADVTFVRKALDSGYCRLKTLCSVVHIEAASDDRIKEVHYIDANGDFQRERGHVFIVSCGAVETPRLLLLSRNRYAPDGLCNESGMVGRNFMETLYCGVSGLHPEQLKSYRATAADAICWDYNNPDAIKGVTGGCRFTHSTLELGFYGPISYAQRAVKGWGKEHKQQMRRNFGNLLAVGAIGEFIPNDYSYVDLDPLKKDEFGLSLPRIHSFIGEMDLLRLEFMLNTSCEILVASGVSNITEVYSTYDNFNSTHVFGTCKMGDRPEDSVVNPFCQSHRWRNLFVVDSSVFPSSGGGESPSLTIEALAIRTAEYIDELKNKY</sequence>
<dbReference type="RefSeq" id="WP_218251082.1">
    <property type="nucleotide sequence ID" value="NZ_JABXWD010000025.1"/>
</dbReference>
<evidence type="ECO:0000259" key="6">
    <source>
        <dbReference type="Pfam" id="PF05199"/>
    </source>
</evidence>
<dbReference type="PANTHER" id="PTHR46056:SF12">
    <property type="entry name" value="LONG-CHAIN-ALCOHOL OXIDASE"/>
    <property type="match status" value="1"/>
</dbReference>
<dbReference type="Pfam" id="PF05199">
    <property type="entry name" value="GMC_oxred_C"/>
    <property type="match status" value="1"/>
</dbReference>
<dbReference type="EMBL" id="JABXWD010000025">
    <property type="protein sequence ID" value="MBV6340461.1"/>
    <property type="molecule type" value="Genomic_DNA"/>
</dbReference>
<evidence type="ECO:0000313" key="8">
    <source>
        <dbReference type="Proteomes" id="UP001196980"/>
    </source>
</evidence>
<evidence type="ECO:0000256" key="2">
    <source>
        <dbReference type="ARBA" id="ARBA00022630"/>
    </source>
</evidence>
<feature type="domain" description="Glucose-methanol-choline oxidoreductase C-terminal" evidence="6">
    <location>
        <begin position="422"/>
        <end position="543"/>
    </location>
</feature>
<dbReference type="InterPro" id="IPR000172">
    <property type="entry name" value="GMC_OxRdtase_N"/>
</dbReference>
<dbReference type="Pfam" id="PF13450">
    <property type="entry name" value="NAD_binding_8"/>
    <property type="match status" value="1"/>
</dbReference>
<comment type="similarity">
    <text evidence="1">Belongs to the GMC oxidoreductase family.</text>
</comment>
<gene>
    <name evidence="7" type="ORF">HWQ67_02570</name>
</gene>
<keyword evidence="2" id="KW-0285">Flavoprotein</keyword>
<keyword evidence="3" id="KW-0274">FAD</keyword>
<keyword evidence="4" id="KW-0560">Oxidoreductase</keyword>
<proteinExistence type="inferred from homology"/>
<dbReference type="PANTHER" id="PTHR46056">
    <property type="entry name" value="LONG-CHAIN-ALCOHOL OXIDASE"/>
    <property type="match status" value="1"/>
</dbReference>
<organism evidence="7 8">
    <name type="scientific">Candidatus Magnetobacterium casense</name>
    <dbReference type="NCBI Taxonomy" id="1455061"/>
    <lineage>
        <taxon>Bacteria</taxon>
        <taxon>Pseudomonadati</taxon>
        <taxon>Nitrospirota</taxon>
        <taxon>Thermodesulfovibrionia</taxon>
        <taxon>Thermodesulfovibrionales</taxon>
        <taxon>Candidatus Magnetobacteriaceae</taxon>
        <taxon>Candidatus Magnetobacterium</taxon>
    </lineage>
</organism>
<comment type="caution">
    <text evidence="7">The sequence shown here is derived from an EMBL/GenBank/DDBJ whole genome shotgun (WGS) entry which is preliminary data.</text>
</comment>
<accession>A0ABS6RV09</accession>
<dbReference type="Proteomes" id="UP001196980">
    <property type="component" value="Unassembled WGS sequence"/>
</dbReference>